<proteinExistence type="inferred from homology"/>
<dbReference type="InterPro" id="IPR029351">
    <property type="entry name" value="GAD_dom"/>
</dbReference>
<dbReference type="InterPro" id="IPR023168">
    <property type="entry name" value="GatB_Yqey_C_2"/>
</dbReference>
<sequence>MIDYNKLGLKVGLEIHQQLDTSTKLFCNCPTILSEEYKNTLERYLRPVFSETGEIDVAALFEWEKNKKYVYRIPQQATCLVECDEEPPHRMSEEALLIGLAMTLAFHGTPVDEVYVMRKVVIDGSNTSGFQRTSIVGLGGYVEDEDGKVSIQTIAIEEDAARKIEDTKDSVIYNLDRLGIPLIEISTGPDIHSPEQAKRVALKIGQMLRLTGRVKRGLGTIRQDLNVSIIGGVKTEIKGVQELDLIPKLIEYEAMRQLKLLEIKDELIRRGATKENISSGYVVKDLTELFKETKSNVILRELKKGGKVYGIKVPHFKGIFGIELMPNRRFGTEVSDYVKVLAGLGGIFHIDELPNYGISQEEVNKVKDELNVKDDDGFILIVGEKSKLDLAVQVIKDRLLYALEGVPKETRGANEDGTTRFLRPQPGAARMYPETDIPPIRITEDLIKKAKEIIPPTPEEKLKSLINLGLSEELAKQVLNSPRLDSFDYFVKKYPKVPPVVIATTLENTIKSLKSQGGDPEAITDDVLESIFNALNSGKISKDSIPEILLKYSKERKEGENVNIDKIITSFSSLSEEELEKIVKETVETSKEEIIKKRDKAFNILMGKVMSKVRGRADGKRVADLIRRELERING</sequence>
<dbReference type="FunFam" id="3.30.1360.30:FF:000003">
    <property type="entry name" value="Glutamyl-tRNA(Gln) amidotransferase subunit E"/>
    <property type="match status" value="1"/>
</dbReference>
<dbReference type="InterPro" id="IPR018027">
    <property type="entry name" value="Asn/Gln_amidotransferase"/>
</dbReference>
<organism evidence="8 9">
    <name type="scientific">Acidianus hospitalis</name>
    <dbReference type="NCBI Taxonomy" id="563177"/>
    <lineage>
        <taxon>Archaea</taxon>
        <taxon>Thermoproteota</taxon>
        <taxon>Thermoprotei</taxon>
        <taxon>Sulfolobales</taxon>
        <taxon>Sulfolobaceae</taxon>
        <taxon>Acidianus</taxon>
    </lineage>
</organism>
<dbReference type="GO" id="GO:0006412">
    <property type="term" value="P:translation"/>
    <property type="evidence" value="ECO:0007669"/>
    <property type="project" value="UniProtKB-UniRule"/>
</dbReference>
<evidence type="ECO:0000256" key="6">
    <source>
        <dbReference type="HAMAP-Rule" id="MF_00588"/>
    </source>
</evidence>
<dbReference type="Gene3D" id="3.30.1360.30">
    <property type="entry name" value="GAD-like domain"/>
    <property type="match status" value="1"/>
</dbReference>
<dbReference type="InterPro" id="IPR004115">
    <property type="entry name" value="GAD-like_sf"/>
</dbReference>
<dbReference type="GO" id="GO:0005737">
    <property type="term" value="C:cytoplasm"/>
    <property type="evidence" value="ECO:0007669"/>
    <property type="project" value="InterPro"/>
</dbReference>
<dbReference type="InterPro" id="IPR042114">
    <property type="entry name" value="GatB_C_1"/>
</dbReference>
<dbReference type="InterPro" id="IPR017958">
    <property type="entry name" value="Gln-tRNA_amidoTrfase_suB_CS"/>
</dbReference>
<comment type="caution">
    <text evidence="8">The sequence shown here is derived from an EMBL/GenBank/DDBJ whole genome shotgun (WGS) entry which is preliminary data.</text>
</comment>
<evidence type="ECO:0000256" key="3">
    <source>
        <dbReference type="ARBA" id="ARBA00022840"/>
    </source>
</evidence>
<dbReference type="InterPro" id="IPR017959">
    <property type="entry name" value="Asn/Gln-tRNA_amidoTrfase_suB/E"/>
</dbReference>
<keyword evidence="3 6" id="KW-0067">ATP-binding</keyword>
<evidence type="ECO:0000313" key="9">
    <source>
        <dbReference type="Proteomes" id="UP000245638"/>
    </source>
</evidence>
<evidence type="ECO:0000313" key="8">
    <source>
        <dbReference type="EMBL" id="PVU73971.1"/>
    </source>
</evidence>
<dbReference type="Proteomes" id="UP000245638">
    <property type="component" value="Unassembled WGS sequence"/>
</dbReference>
<gene>
    <name evidence="6" type="primary">gatE</name>
    <name evidence="8" type="ORF">DDW13_09465</name>
</gene>
<name>A0A2T9X1P7_9CREN</name>
<evidence type="ECO:0000256" key="1">
    <source>
        <dbReference type="ARBA" id="ARBA00022598"/>
    </source>
</evidence>
<keyword evidence="2 6" id="KW-0547">Nucleotide-binding</keyword>
<keyword evidence="4 6" id="KW-0648">Protein biosynthesis</keyword>
<accession>A0A2T9X1P7</accession>
<dbReference type="NCBIfam" id="TIGR00134">
    <property type="entry name" value="gatE_arch"/>
    <property type="match status" value="1"/>
</dbReference>
<dbReference type="InterPro" id="IPR004414">
    <property type="entry name" value="GatE"/>
</dbReference>
<comment type="catalytic activity">
    <reaction evidence="5 6">
        <text>L-glutamyl-tRNA(Gln) + L-glutamine + ATP + H2O = L-glutaminyl-tRNA(Gln) + L-glutamate + ADP + phosphate + H(+)</text>
        <dbReference type="Rhea" id="RHEA:17521"/>
        <dbReference type="Rhea" id="RHEA-COMP:9681"/>
        <dbReference type="Rhea" id="RHEA-COMP:9684"/>
        <dbReference type="ChEBI" id="CHEBI:15377"/>
        <dbReference type="ChEBI" id="CHEBI:15378"/>
        <dbReference type="ChEBI" id="CHEBI:29985"/>
        <dbReference type="ChEBI" id="CHEBI:30616"/>
        <dbReference type="ChEBI" id="CHEBI:43474"/>
        <dbReference type="ChEBI" id="CHEBI:58359"/>
        <dbReference type="ChEBI" id="CHEBI:78520"/>
        <dbReference type="ChEBI" id="CHEBI:78521"/>
        <dbReference type="ChEBI" id="CHEBI:456216"/>
    </reaction>
</comment>
<dbReference type="SUPFAM" id="SSF55931">
    <property type="entry name" value="Glutamine synthetase/guanido kinase"/>
    <property type="match status" value="1"/>
</dbReference>
<dbReference type="InterPro" id="IPR003789">
    <property type="entry name" value="Asn/Gln_tRNA_amidoTrase-B-like"/>
</dbReference>
<dbReference type="PROSITE" id="PS01234">
    <property type="entry name" value="GATB"/>
    <property type="match status" value="1"/>
</dbReference>
<dbReference type="NCBIfam" id="NF003107">
    <property type="entry name" value="PRK04028.1"/>
    <property type="match status" value="1"/>
</dbReference>
<dbReference type="Pfam" id="PF02637">
    <property type="entry name" value="GatB_Yqey"/>
    <property type="match status" value="1"/>
</dbReference>
<evidence type="ECO:0000256" key="2">
    <source>
        <dbReference type="ARBA" id="ARBA00022741"/>
    </source>
</evidence>
<comment type="subunit">
    <text evidence="6">Heterodimer of GatD and GatE.</text>
</comment>
<dbReference type="HAMAP" id="MF_00588">
    <property type="entry name" value="GatE"/>
    <property type="match status" value="1"/>
</dbReference>
<dbReference type="SMART" id="SM00845">
    <property type="entry name" value="GatB_Yqey"/>
    <property type="match status" value="1"/>
</dbReference>
<keyword evidence="1 6" id="KW-0436">Ligase</keyword>
<dbReference type="GO" id="GO:0070681">
    <property type="term" value="P:glutaminyl-tRNAGln biosynthesis via transamidation"/>
    <property type="evidence" value="ECO:0007669"/>
    <property type="project" value="TreeGrafter"/>
</dbReference>
<dbReference type="AlphaFoldDB" id="A0A2T9X1P7"/>
<dbReference type="Pfam" id="PF02934">
    <property type="entry name" value="GatB_N"/>
    <property type="match status" value="1"/>
</dbReference>
<dbReference type="EC" id="6.3.5.-" evidence="6"/>
<comment type="function">
    <text evidence="6">Allows the formation of correctly charged Gln-tRNA(Gln) through the transamidation of misacylated Glu-tRNA(Gln) in organisms which lack glutaminyl-tRNA synthetase. The reaction takes place in the presence of glutamine and ATP through an activated gamma-phospho-Glu-tRNA(Gln). The GatDE system is specific for glutamate and does not act on aspartate.</text>
</comment>
<dbReference type="SUPFAM" id="SSF55261">
    <property type="entry name" value="GAD domain-like"/>
    <property type="match status" value="1"/>
</dbReference>
<dbReference type="Gene3D" id="1.10.150.380">
    <property type="entry name" value="GatB domain, N-terminal subdomain"/>
    <property type="match status" value="1"/>
</dbReference>
<dbReference type="Pfam" id="PF02938">
    <property type="entry name" value="GAD"/>
    <property type="match status" value="1"/>
</dbReference>
<dbReference type="GO" id="GO:0050567">
    <property type="term" value="F:glutaminyl-tRNA synthase (glutamine-hydrolyzing) activity"/>
    <property type="evidence" value="ECO:0007669"/>
    <property type="project" value="UniProtKB-UniRule"/>
</dbReference>
<dbReference type="InterPro" id="IPR006075">
    <property type="entry name" value="Asn/Gln-tRNA_Trfase_suB/E_cat"/>
</dbReference>
<dbReference type="GO" id="GO:0016740">
    <property type="term" value="F:transferase activity"/>
    <property type="evidence" value="ECO:0007669"/>
    <property type="project" value="UniProtKB-KW"/>
</dbReference>
<comment type="similarity">
    <text evidence="6">Belongs to the GatB/GatE family. GatE subfamily.</text>
</comment>
<feature type="domain" description="Asn/Gln amidotransferase" evidence="7">
    <location>
        <begin position="488"/>
        <end position="630"/>
    </location>
</feature>
<dbReference type="SUPFAM" id="SSF89095">
    <property type="entry name" value="GatB/YqeY motif"/>
    <property type="match status" value="1"/>
</dbReference>
<protein>
    <recommendedName>
        <fullName evidence="6">Glutamyl-tRNA(Gln) amidotransferase subunit E</fullName>
        <shortName evidence="6">Glu-ADT subunit E</shortName>
        <ecNumber evidence="6">6.3.5.-</ecNumber>
    </recommendedName>
</protein>
<dbReference type="EMBL" id="QEFD01000236">
    <property type="protein sequence ID" value="PVU73971.1"/>
    <property type="molecule type" value="Genomic_DNA"/>
</dbReference>
<dbReference type="InterPro" id="IPR014746">
    <property type="entry name" value="Gln_synth/guanido_kin_cat_dom"/>
</dbReference>
<dbReference type="PANTHER" id="PTHR11659">
    <property type="entry name" value="GLUTAMYL-TRNA GLN AMIDOTRANSFERASE SUBUNIT B MITOCHONDRIAL AND PROKARYOTIC PET112-RELATED"/>
    <property type="match status" value="1"/>
</dbReference>
<dbReference type="GO" id="GO:0005524">
    <property type="term" value="F:ATP binding"/>
    <property type="evidence" value="ECO:0007669"/>
    <property type="project" value="UniProtKB-KW"/>
</dbReference>
<evidence type="ECO:0000259" key="7">
    <source>
        <dbReference type="SMART" id="SM00845"/>
    </source>
</evidence>
<reference evidence="8 9" key="1">
    <citation type="journal article" date="2015" name="Appl. Environ. Microbiol.">
        <title>Nanoarchaeota, Their Sulfolobales Host, and Nanoarchaeota Virus Distribution across Yellowstone National Park Hot Springs.</title>
        <authorList>
            <person name="Munson-McGee J.H."/>
            <person name="Field E.K."/>
            <person name="Bateson M."/>
            <person name="Rooney C."/>
            <person name="Stepanauskas R."/>
            <person name="Young M.J."/>
        </authorList>
    </citation>
    <scope>NUCLEOTIDE SEQUENCE [LARGE SCALE GENOMIC DNA]</scope>
    <source>
        <strain evidence="8">SCGC AC-742_N10</strain>
    </source>
</reference>
<evidence type="ECO:0000256" key="4">
    <source>
        <dbReference type="ARBA" id="ARBA00022917"/>
    </source>
</evidence>
<keyword evidence="8" id="KW-0808">Transferase</keyword>
<evidence type="ECO:0000256" key="5">
    <source>
        <dbReference type="ARBA" id="ARBA00047913"/>
    </source>
</evidence>
<dbReference type="PANTHER" id="PTHR11659:SF2">
    <property type="entry name" value="GLUTAMYL-TRNA(GLN) AMIDOTRANSFERASE SUBUNIT E"/>
    <property type="match status" value="1"/>
</dbReference>
<dbReference type="Gene3D" id="1.10.10.410">
    <property type="match status" value="1"/>
</dbReference>
<dbReference type="GO" id="GO:0004812">
    <property type="term" value="F:aminoacyl-tRNA ligase activity"/>
    <property type="evidence" value="ECO:0007669"/>
    <property type="project" value="InterPro"/>
</dbReference>